<dbReference type="PANTHER" id="PTHR46517">
    <property type="entry name" value="FRUCTOSE-2,6-BISPHOSPHATASE TIGAR"/>
    <property type="match status" value="1"/>
</dbReference>
<reference evidence="2" key="1">
    <citation type="journal article" date="2007" name="ISME J.">
        <title>Fosmids of novel marine Planctomycetes from the Namibian and Oregon coast upwelling systems and their cross-comparison with planctomycete genomes.</title>
        <authorList>
            <person name="Woebken D."/>
            <person name="Teeling H."/>
            <person name="Wecker P."/>
            <person name="Dumitriu A."/>
            <person name="Kostadinov I."/>
            <person name="DeLong E.F."/>
            <person name="Amann R."/>
            <person name="Gloeckner F.O."/>
        </authorList>
    </citation>
    <scope>NUCLEOTIDE SEQUENCE</scope>
</reference>
<gene>
    <name evidence="2" type="ORF">5H12_19</name>
</gene>
<keyword evidence="1" id="KW-0378">Hydrolase</keyword>
<proteinExistence type="predicted"/>
<dbReference type="AlphaFoldDB" id="A9LGR0"/>
<dbReference type="InterPro" id="IPR051695">
    <property type="entry name" value="Phosphoglycerate_Mutase"/>
</dbReference>
<protein>
    <submittedName>
        <fullName evidence="2">Phosphoglycerate mutase family protein</fullName>
    </submittedName>
</protein>
<dbReference type="Gene3D" id="3.40.50.1240">
    <property type="entry name" value="Phosphoglycerate mutase-like"/>
    <property type="match status" value="1"/>
</dbReference>
<dbReference type="InterPro" id="IPR013078">
    <property type="entry name" value="His_Pase_superF_clade-1"/>
</dbReference>
<name>A9LGR0_9BACT</name>
<dbReference type="GO" id="GO:0005829">
    <property type="term" value="C:cytosol"/>
    <property type="evidence" value="ECO:0007669"/>
    <property type="project" value="TreeGrafter"/>
</dbReference>
<evidence type="ECO:0000313" key="2">
    <source>
        <dbReference type="EMBL" id="ABX10581.1"/>
    </source>
</evidence>
<dbReference type="EMBL" id="EF591884">
    <property type="protein sequence ID" value="ABX10581.1"/>
    <property type="molecule type" value="Genomic_DNA"/>
</dbReference>
<sequence length="203" mass="22732">MERPMNAFNTNQLQLILLRPGATDLDEQGRITGSLDITLSANGKKQVQRSSAEIANVTIDRIYSAPGSAASQTLQSLAQFKNSKIRVDENLRNVNHGLWHGKLVKELKENQPKLFRQWQENPELVHPPGGETIDEVRIRINRVIKQITRKHKAGTVMVVAAEPIAGMILCELEGSDLQTRWQTNGRFAEWTWVRSKDGASVAS</sequence>
<dbReference type="Pfam" id="PF00300">
    <property type="entry name" value="His_Phos_1"/>
    <property type="match status" value="1"/>
</dbReference>
<dbReference type="GO" id="GO:0045820">
    <property type="term" value="P:negative regulation of glycolytic process"/>
    <property type="evidence" value="ECO:0007669"/>
    <property type="project" value="TreeGrafter"/>
</dbReference>
<dbReference type="GO" id="GO:0004331">
    <property type="term" value="F:fructose-2,6-bisphosphate 2-phosphatase activity"/>
    <property type="evidence" value="ECO:0007669"/>
    <property type="project" value="TreeGrafter"/>
</dbReference>
<evidence type="ECO:0000256" key="1">
    <source>
        <dbReference type="ARBA" id="ARBA00022801"/>
    </source>
</evidence>
<dbReference type="PANTHER" id="PTHR46517:SF1">
    <property type="entry name" value="FRUCTOSE-2,6-BISPHOSPHATASE TIGAR"/>
    <property type="match status" value="1"/>
</dbReference>
<dbReference type="GO" id="GO:0043456">
    <property type="term" value="P:regulation of pentose-phosphate shunt"/>
    <property type="evidence" value="ECO:0007669"/>
    <property type="project" value="TreeGrafter"/>
</dbReference>
<accession>A9LGR0</accession>
<dbReference type="InterPro" id="IPR029033">
    <property type="entry name" value="His_PPase_superfam"/>
</dbReference>
<organism evidence="2">
    <name type="scientific">uncultured planctomycete 5H12</name>
    <dbReference type="NCBI Taxonomy" id="455067"/>
    <lineage>
        <taxon>Bacteria</taxon>
        <taxon>Pseudomonadati</taxon>
        <taxon>Planctomycetota</taxon>
        <taxon>Planctomycetia</taxon>
        <taxon>Planctomycetales</taxon>
        <taxon>environmental samples</taxon>
    </lineage>
</organism>
<dbReference type="SUPFAM" id="SSF53254">
    <property type="entry name" value="Phosphoglycerate mutase-like"/>
    <property type="match status" value="1"/>
</dbReference>